<dbReference type="AlphaFoldDB" id="A0A3M7SHS9"/>
<gene>
    <name evidence="1" type="ORF">BpHYR1_051703</name>
</gene>
<sequence>MRIKATKIFLTKKCVNCQMIQFLNFESLKQIYELLAIIWLNLIIARAINHQRFDFKRTRKTI</sequence>
<comment type="caution">
    <text evidence="1">The sequence shown here is derived from an EMBL/GenBank/DDBJ whole genome shotgun (WGS) entry which is preliminary data.</text>
</comment>
<dbReference type="Proteomes" id="UP000276133">
    <property type="component" value="Unassembled WGS sequence"/>
</dbReference>
<protein>
    <submittedName>
        <fullName evidence="1">Uncharacterized protein</fullName>
    </submittedName>
</protein>
<evidence type="ECO:0000313" key="2">
    <source>
        <dbReference type="Proteomes" id="UP000276133"/>
    </source>
</evidence>
<reference evidence="1 2" key="1">
    <citation type="journal article" date="2018" name="Sci. Rep.">
        <title>Genomic signatures of local adaptation to the degree of environmental predictability in rotifers.</title>
        <authorList>
            <person name="Franch-Gras L."/>
            <person name="Hahn C."/>
            <person name="Garcia-Roger E.M."/>
            <person name="Carmona M.J."/>
            <person name="Serra M."/>
            <person name="Gomez A."/>
        </authorList>
    </citation>
    <scope>NUCLEOTIDE SEQUENCE [LARGE SCALE GENOMIC DNA]</scope>
    <source>
        <strain evidence="1">HYR1</strain>
    </source>
</reference>
<evidence type="ECO:0000313" key="1">
    <source>
        <dbReference type="EMBL" id="RNA35245.1"/>
    </source>
</evidence>
<accession>A0A3M7SHS9</accession>
<proteinExistence type="predicted"/>
<keyword evidence="2" id="KW-1185">Reference proteome</keyword>
<dbReference type="EMBL" id="REGN01001355">
    <property type="protein sequence ID" value="RNA35245.1"/>
    <property type="molecule type" value="Genomic_DNA"/>
</dbReference>
<organism evidence="1 2">
    <name type="scientific">Brachionus plicatilis</name>
    <name type="common">Marine rotifer</name>
    <name type="synonym">Brachionus muelleri</name>
    <dbReference type="NCBI Taxonomy" id="10195"/>
    <lineage>
        <taxon>Eukaryota</taxon>
        <taxon>Metazoa</taxon>
        <taxon>Spiralia</taxon>
        <taxon>Gnathifera</taxon>
        <taxon>Rotifera</taxon>
        <taxon>Eurotatoria</taxon>
        <taxon>Monogononta</taxon>
        <taxon>Pseudotrocha</taxon>
        <taxon>Ploima</taxon>
        <taxon>Brachionidae</taxon>
        <taxon>Brachionus</taxon>
    </lineage>
</organism>
<name>A0A3M7SHS9_BRAPC</name>